<feature type="transmembrane region" description="Helical" evidence="1">
    <location>
        <begin position="50"/>
        <end position="75"/>
    </location>
</feature>
<dbReference type="PANTHER" id="PTHR37810">
    <property type="entry name" value="IMMUNITY PROTEIN SDPI"/>
    <property type="match status" value="1"/>
</dbReference>
<reference evidence="3 4" key="1">
    <citation type="submission" date="2017-09" db="EMBL/GenBank/DDBJ databases">
        <title>Bacterial strain isolated from the female urinary microbiota.</title>
        <authorList>
            <person name="Thomas-White K."/>
            <person name="Kumar N."/>
            <person name="Forster S."/>
            <person name="Putonti C."/>
            <person name="Lawley T."/>
            <person name="Wolfe A.J."/>
        </authorList>
    </citation>
    <scope>NUCLEOTIDE SEQUENCE [LARGE SCALE GENOMIC DNA]</scope>
    <source>
        <strain evidence="3 4">UMB0204</strain>
    </source>
</reference>
<evidence type="ECO:0000259" key="2">
    <source>
        <dbReference type="Pfam" id="PF07853"/>
    </source>
</evidence>
<dbReference type="AlphaFoldDB" id="A0A2N6UID5"/>
<feature type="transmembrane region" description="Helical" evidence="1">
    <location>
        <begin position="87"/>
        <end position="110"/>
    </location>
</feature>
<dbReference type="InterPro" id="IPR026272">
    <property type="entry name" value="SdpI"/>
</dbReference>
<dbReference type="PANTHER" id="PTHR37810:SF5">
    <property type="entry name" value="IMMUNITY PROTEIN SDPI"/>
    <property type="match status" value="1"/>
</dbReference>
<name>A0A2N6UID5_9FIRM</name>
<feature type="transmembrane region" description="Helical" evidence="1">
    <location>
        <begin position="12"/>
        <end position="30"/>
    </location>
</feature>
<evidence type="ECO:0000313" key="4">
    <source>
        <dbReference type="Proteomes" id="UP000235658"/>
    </source>
</evidence>
<dbReference type="Pfam" id="PF13630">
    <property type="entry name" value="SdpI"/>
    <property type="match status" value="1"/>
</dbReference>
<proteinExistence type="predicted"/>
<keyword evidence="1" id="KW-0812">Transmembrane</keyword>
<dbReference type="GeneID" id="84578559"/>
<sequence>MKNKIKFKKESIISIVFSILLFALINLLFYKKMPETIPTHWGFNNEIDDYSTKFSAFIKTPIFLILINIFSCFMLDNDPKNINKNKLIILIGKATVPLVLLITFMISVFYGLGKEINVMVIVSLFVGFLLIIIGNYLPKTKRNYTVGIKLPWTLNSDENWRKTHRLGGYTFILGGLFFLLSPFVGNQYLILITIAVIFFIPMIYSFYLYKNGI</sequence>
<feature type="transmembrane region" description="Helical" evidence="1">
    <location>
        <begin position="190"/>
        <end position="209"/>
    </location>
</feature>
<accession>A0A2N6UID5</accession>
<dbReference type="PIRSF" id="PIRSF038959">
    <property type="entry name" value="SdpI"/>
    <property type="match status" value="1"/>
</dbReference>
<dbReference type="EMBL" id="PNHP01000003">
    <property type="protein sequence ID" value="PMC81409.1"/>
    <property type="molecule type" value="Genomic_DNA"/>
</dbReference>
<gene>
    <name evidence="3" type="ORF">CJ192_05120</name>
</gene>
<keyword evidence="1" id="KW-0472">Membrane</keyword>
<comment type="caution">
    <text evidence="3">The sequence shown here is derived from an EMBL/GenBank/DDBJ whole genome shotgun (WGS) entry which is preliminary data.</text>
</comment>
<dbReference type="Pfam" id="PF07853">
    <property type="entry name" value="DUF1648"/>
    <property type="match status" value="1"/>
</dbReference>
<organism evidence="3 4">
    <name type="scientific">Anaerococcus hydrogenalis</name>
    <dbReference type="NCBI Taxonomy" id="33029"/>
    <lineage>
        <taxon>Bacteria</taxon>
        <taxon>Bacillati</taxon>
        <taxon>Bacillota</taxon>
        <taxon>Tissierellia</taxon>
        <taxon>Tissierellales</taxon>
        <taxon>Peptoniphilaceae</taxon>
        <taxon>Anaerococcus</taxon>
    </lineage>
</organism>
<keyword evidence="1" id="KW-1133">Transmembrane helix</keyword>
<dbReference type="RefSeq" id="WP_102198005.1">
    <property type="nucleotide sequence ID" value="NZ_PNHP01000003.1"/>
</dbReference>
<evidence type="ECO:0000313" key="3">
    <source>
        <dbReference type="EMBL" id="PMC81409.1"/>
    </source>
</evidence>
<dbReference type="GO" id="GO:0009636">
    <property type="term" value="P:response to toxic substance"/>
    <property type="evidence" value="ECO:0007669"/>
    <property type="project" value="TreeGrafter"/>
</dbReference>
<dbReference type="InterPro" id="IPR012867">
    <property type="entry name" value="DUF1648"/>
</dbReference>
<feature type="transmembrane region" description="Helical" evidence="1">
    <location>
        <begin position="116"/>
        <end position="137"/>
    </location>
</feature>
<feature type="domain" description="DUF1648" evidence="2">
    <location>
        <begin position="19"/>
        <end position="58"/>
    </location>
</feature>
<evidence type="ECO:0000256" key="1">
    <source>
        <dbReference type="SAM" id="Phobius"/>
    </source>
</evidence>
<dbReference type="Proteomes" id="UP000235658">
    <property type="component" value="Unassembled WGS sequence"/>
</dbReference>
<dbReference type="InterPro" id="IPR025962">
    <property type="entry name" value="SdpI/YhfL"/>
</dbReference>
<feature type="transmembrane region" description="Helical" evidence="1">
    <location>
        <begin position="166"/>
        <end position="184"/>
    </location>
</feature>
<protein>
    <recommendedName>
        <fullName evidence="2">DUF1648 domain-containing protein</fullName>
    </recommendedName>
</protein>